<dbReference type="PIRSF" id="PIRSF000171">
    <property type="entry name" value="SDHA_APRA_LASPO"/>
    <property type="match status" value="1"/>
</dbReference>
<dbReference type="Gene3D" id="3.90.700.10">
    <property type="entry name" value="Succinate dehydrogenase/fumarate reductase flavoprotein, catalytic domain"/>
    <property type="match status" value="1"/>
</dbReference>
<evidence type="ECO:0000256" key="6">
    <source>
        <dbReference type="ARBA" id="ARBA00022630"/>
    </source>
</evidence>
<dbReference type="SUPFAM" id="SSF46977">
    <property type="entry name" value="Succinate dehydrogenase/fumarate reductase flavoprotein C-terminal domain"/>
    <property type="match status" value="1"/>
</dbReference>
<dbReference type="SUPFAM" id="SSF51905">
    <property type="entry name" value="FAD/NAD(P)-binding domain"/>
    <property type="match status" value="1"/>
</dbReference>
<dbReference type="Pfam" id="PF00890">
    <property type="entry name" value="FAD_binding_2"/>
    <property type="match status" value="1"/>
</dbReference>
<dbReference type="InterPro" id="IPR027477">
    <property type="entry name" value="Succ_DH/fumarate_Rdtase_cat_sf"/>
</dbReference>
<organism evidence="14 15">
    <name type="scientific">Bacillus sonorensis</name>
    <dbReference type="NCBI Taxonomy" id="119858"/>
    <lineage>
        <taxon>Bacteria</taxon>
        <taxon>Bacillati</taxon>
        <taxon>Bacillota</taxon>
        <taxon>Bacilli</taxon>
        <taxon>Bacillales</taxon>
        <taxon>Bacillaceae</taxon>
        <taxon>Bacillus</taxon>
    </lineage>
</organism>
<dbReference type="Proteomes" id="UP000196877">
    <property type="component" value="Chromosome"/>
</dbReference>
<evidence type="ECO:0000259" key="13">
    <source>
        <dbReference type="Pfam" id="PF02910"/>
    </source>
</evidence>
<dbReference type="EMBL" id="CP021920">
    <property type="protein sequence ID" value="ASB87857.1"/>
    <property type="molecule type" value="Genomic_DNA"/>
</dbReference>
<evidence type="ECO:0000313" key="14">
    <source>
        <dbReference type="EMBL" id="ASB87857.1"/>
    </source>
</evidence>
<dbReference type="PROSITE" id="PS00504">
    <property type="entry name" value="FRD_SDH_FAD_BINDING"/>
    <property type="match status" value="1"/>
</dbReference>
<evidence type="ECO:0000256" key="11">
    <source>
        <dbReference type="ARBA" id="ARBA00049220"/>
    </source>
</evidence>
<protein>
    <recommendedName>
        <fullName evidence="4">succinate dehydrogenase</fullName>
        <ecNumber evidence="4">1.3.5.1</ecNumber>
    </recommendedName>
</protein>
<dbReference type="Gene3D" id="4.10.80.40">
    <property type="entry name" value="succinate dehydrogenase protein domain"/>
    <property type="match status" value="1"/>
</dbReference>
<dbReference type="PANTHER" id="PTHR11632:SF51">
    <property type="entry name" value="SUCCINATE DEHYDROGENASE [UBIQUINONE] FLAVOPROTEIN SUBUNIT, MITOCHONDRIAL"/>
    <property type="match status" value="1"/>
</dbReference>
<evidence type="ECO:0000256" key="1">
    <source>
        <dbReference type="ARBA" id="ARBA00001974"/>
    </source>
</evidence>
<sequence>MMNGISECAMLTYDIVVVGSGGAGMRAALAAGEGSGLRVAVISKTYPTRSHTGAAQGGINAVLKNRDANDTTDSHAYDTIKGSDFLADQDAVHYFTEGMPGMIKELDYMGVPFSRDENGKVAQRPFGGASHPRACYSADKTGHVILHALFEQCLKHQVEFLYEWFLLSVVTDGNECEGVTAMNIRTGEIHPVQAKCVVIATGGFGRVYWNRTTNAFNMTGDGAAACLEAGIPLKDPEFIQYHPTGMSKTGVLLSEACRGEGGYLINKNGERFMARYAPEKMELGPRDLVARSIEQEIKEGRGWGEGINAYVCLDLRHLGKEKILERLPQVRQLAIEFEGVDIIEEPVPIRPSCHYVMGGIHVKDYKTAMTPVNGIFAAGECACVSIHGANRLGANSVADAVFYGKVAGEGARELAKTRTFGSGKCLSEDAGRWRETFETMRKKETGTDLINIRQRMAETMWNNVGIFRNEQDMLQALKDIDQLLLEYEDACFHDPSARYNTAFIHYVEVGNLLKLTKAVTIGALNRKESRGAHTREDYPDRDDRRFLKHTLVYKNGDEYRLEYAPVSITKYQPEERKY</sequence>
<evidence type="ECO:0000256" key="3">
    <source>
        <dbReference type="ARBA" id="ARBA00008040"/>
    </source>
</evidence>
<dbReference type="InterPro" id="IPR037099">
    <property type="entry name" value="Fum_R/Succ_DH_flav-like_C_sf"/>
</dbReference>
<dbReference type="InterPro" id="IPR030664">
    <property type="entry name" value="SdhA/FrdA/AprA"/>
</dbReference>
<dbReference type="PRINTS" id="PR00368">
    <property type="entry name" value="FADPNR"/>
</dbReference>
<comment type="subcellular location">
    <subcellularLocation>
        <location evidence="2">Membrane</location>
        <topology evidence="2">Peripheral membrane protein</topology>
    </subcellularLocation>
</comment>
<evidence type="ECO:0000256" key="4">
    <source>
        <dbReference type="ARBA" id="ARBA00012792"/>
    </source>
</evidence>
<accession>A0ABM6LFF6</accession>
<evidence type="ECO:0000256" key="7">
    <source>
        <dbReference type="ARBA" id="ARBA00022827"/>
    </source>
</evidence>
<dbReference type="InterPro" id="IPR014006">
    <property type="entry name" value="Succ_Dhase_FrdA_Gneg"/>
</dbReference>
<evidence type="ECO:0000259" key="12">
    <source>
        <dbReference type="Pfam" id="PF00890"/>
    </source>
</evidence>
<keyword evidence="6" id="KW-0285">Flavoprotein</keyword>
<comment type="similarity">
    <text evidence="3">Belongs to the FAD-dependent oxidoreductase 2 family. FRD/SDH subfamily.</text>
</comment>
<evidence type="ECO:0000256" key="2">
    <source>
        <dbReference type="ARBA" id="ARBA00004170"/>
    </source>
</evidence>
<dbReference type="Gene3D" id="3.50.50.60">
    <property type="entry name" value="FAD/NAD(P)-binding domain"/>
    <property type="match status" value="1"/>
</dbReference>
<name>A0ABM6LFF6_9BACI</name>
<evidence type="ECO:0000256" key="9">
    <source>
        <dbReference type="ARBA" id="ARBA00023002"/>
    </source>
</evidence>
<keyword evidence="10" id="KW-0472">Membrane</keyword>
<evidence type="ECO:0000256" key="5">
    <source>
        <dbReference type="ARBA" id="ARBA00022448"/>
    </source>
</evidence>
<keyword evidence="15" id="KW-1185">Reference proteome</keyword>
<dbReference type="SUPFAM" id="SSF56425">
    <property type="entry name" value="Succinate dehydrogenase/fumarate reductase flavoprotein, catalytic domain"/>
    <property type="match status" value="1"/>
</dbReference>
<dbReference type="EC" id="1.3.5.1" evidence="4"/>
<feature type="domain" description="Fumarate reductase/succinate dehydrogenase flavoprotein-like C-terminal" evidence="13">
    <location>
        <begin position="453"/>
        <end position="578"/>
    </location>
</feature>
<dbReference type="GeneID" id="92854693"/>
<evidence type="ECO:0000256" key="10">
    <source>
        <dbReference type="ARBA" id="ARBA00023136"/>
    </source>
</evidence>
<evidence type="ECO:0000256" key="8">
    <source>
        <dbReference type="ARBA" id="ARBA00022982"/>
    </source>
</evidence>
<dbReference type="PANTHER" id="PTHR11632">
    <property type="entry name" value="SUCCINATE DEHYDROGENASE 2 FLAVOPROTEIN SUBUNIT"/>
    <property type="match status" value="1"/>
</dbReference>
<comment type="cofactor">
    <cofactor evidence="1">
        <name>FAD</name>
        <dbReference type="ChEBI" id="CHEBI:57692"/>
    </cofactor>
</comment>
<dbReference type="NCBIfam" id="TIGR01812">
    <property type="entry name" value="sdhA_frdA_Gneg"/>
    <property type="match status" value="1"/>
</dbReference>
<keyword evidence="9 14" id="KW-0560">Oxidoreductase</keyword>
<comment type="catalytic activity">
    <reaction evidence="11">
        <text>a quinone + succinate = fumarate + a quinol</text>
        <dbReference type="Rhea" id="RHEA:40523"/>
        <dbReference type="ChEBI" id="CHEBI:24646"/>
        <dbReference type="ChEBI" id="CHEBI:29806"/>
        <dbReference type="ChEBI" id="CHEBI:30031"/>
        <dbReference type="ChEBI" id="CHEBI:132124"/>
        <dbReference type="EC" id="1.3.5.1"/>
    </reaction>
</comment>
<dbReference type="Gene3D" id="1.20.58.100">
    <property type="entry name" value="Fumarate reductase/succinate dehydrogenase flavoprotein-like, C-terminal domain"/>
    <property type="match status" value="1"/>
</dbReference>
<dbReference type="InterPro" id="IPR015939">
    <property type="entry name" value="Fum_Rdtase/Succ_DH_flav-like_C"/>
</dbReference>
<reference evidence="14 15" key="1">
    <citation type="submission" date="2017-06" db="EMBL/GenBank/DDBJ databases">
        <title>Genome sequence of Bacillus sonorensis strain SRCM101395.</title>
        <authorList>
            <person name="Cho S.H."/>
        </authorList>
    </citation>
    <scope>NUCLEOTIDE SEQUENCE [LARGE SCALE GENOMIC DNA]</scope>
    <source>
        <strain evidence="14 15">SRCM101395</strain>
    </source>
</reference>
<gene>
    <name evidence="14" type="primary">sdhA</name>
    <name evidence="14" type="ORF">S101395_01347</name>
</gene>
<dbReference type="Pfam" id="PF02910">
    <property type="entry name" value="Succ_DH_flav_C"/>
    <property type="match status" value="1"/>
</dbReference>
<keyword evidence="5" id="KW-0813">Transport</keyword>
<feature type="domain" description="FAD-dependent oxidoreductase 2 FAD-binding" evidence="12">
    <location>
        <begin position="14"/>
        <end position="397"/>
    </location>
</feature>
<keyword evidence="7" id="KW-0274">FAD</keyword>
<dbReference type="RefSeq" id="WP_254726421.1">
    <property type="nucleotide sequence ID" value="NZ_CABJEH010000012.1"/>
</dbReference>
<dbReference type="InterPro" id="IPR003952">
    <property type="entry name" value="FRD_SDH_FAD_BS"/>
</dbReference>
<dbReference type="InterPro" id="IPR003953">
    <property type="entry name" value="FAD-dep_OxRdtase_2_FAD-bd"/>
</dbReference>
<evidence type="ECO:0000313" key="15">
    <source>
        <dbReference type="Proteomes" id="UP000196877"/>
    </source>
</evidence>
<proteinExistence type="inferred from homology"/>
<dbReference type="InterPro" id="IPR036188">
    <property type="entry name" value="FAD/NAD-bd_sf"/>
</dbReference>
<keyword evidence="8" id="KW-0249">Electron transport</keyword>
<dbReference type="GO" id="GO:0008177">
    <property type="term" value="F:succinate dehydrogenase (quinone) activity"/>
    <property type="evidence" value="ECO:0007669"/>
    <property type="project" value="UniProtKB-EC"/>
</dbReference>